<dbReference type="GO" id="GO:0016740">
    <property type="term" value="F:transferase activity"/>
    <property type="evidence" value="ECO:0007669"/>
    <property type="project" value="UniProtKB-KW"/>
</dbReference>
<dbReference type="SUPFAM" id="SSF52540">
    <property type="entry name" value="P-loop containing nucleoside triphosphate hydrolases"/>
    <property type="match status" value="1"/>
</dbReference>
<accession>A0A7W4LJX5</accession>
<comment type="caution">
    <text evidence="1">The sequence shown here is derived from an EMBL/GenBank/DDBJ whole genome shotgun (WGS) entry which is preliminary data.</text>
</comment>
<protein>
    <submittedName>
        <fullName evidence="1">Sulfotransferase</fullName>
    </submittedName>
</protein>
<keyword evidence="1" id="KW-0808">Transferase</keyword>
<dbReference type="Pfam" id="PF13469">
    <property type="entry name" value="Sulfotransfer_3"/>
    <property type="match status" value="1"/>
</dbReference>
<proteinExistence type="predicted"/>
<dbReference type="EMBL" id="JACJUD010000001">
    <property type="protein sequence ID" value="MBB2494407.1"/>
    <property type="molecule type" value="Genomic_DNA"/>
</dbReference>
<dbReference type="AlphaFoldDB" id="A0A7W4LJX5"/>
<dbReference type="InterPro" id="IPR027417">
    <property type="entry name" value="P-loop_NTPase"/>
</dbReference>
<gene>
    <name evidence="1" type="ORF">H3H51_05190</name>
</gene>
<sequence>MVVGMHRSGTSFLTGSLQQAGLELGKFSAWNPHNLKGNRENLEIVAFNDEVLLKRGFAWDNPPAEPVLWSDEEYAAARELIAEYDGVARWGFKDPRTLLLVEGWRHLLPELRFVGIFRHPTAVAQSLAARGGMPQEQAFALWLAYNKRLLALYRQVKFPLLCFDEDESVLHRKLDAVLDELGLEPSAERFFSAELKHHEQVRQPLPAELQKLYRELCRCAR</sequence>
<reference evidence="1 2" key="1">
    <citation type="submission" date="2020-08" db="EMBL/GenBank/DDBJ databases">
        <authorList>
            <person name="Kim C.M."/>
        </authorList>
    </citation>
    <scope>NUCLEOTIDE SEQUENCE [LARGE SCALE GENOMIC DNA]</scope>
    <source>
        <strain evidence="1 2">UL070</strain>
    </source>
</reference>
<organism evidence="1 2">
    <name type="scientific">Aquipseudomonas ullengensis</name>
    <dbReference type="NCBI Taxonomy" id="2759166"/>
    <lineage>
        <taxon>Bacteria</taxon>
        <taxon>Pseudomonadati</taxon>
        <taxon>Pseudomonadota</taxon>
        <taxon>Gammaproteobacteria</taxon>
        <taxon>Pseudomonadales</taxon>
        <taxon>Pseudomonadaceae</taxon>
        <taxon>Aquipseudomonas</taxon>
    </lineage>
</organism>
<evidence type="ECO:0000313" key="1">
    <source>
        <dbReference type="EMBL" id="MBB2494407.1"/>
    </source>
</evidence>
<dbReference type="Proteomes" id="UP000542720">
    <property type="component" value="Unassembled WGS sequence"/>
</dbReference>
<evidence type="ECO:0000313" key="2">
    <source>
        <dbReference type="Proteomes" id="UP000542720"/>
    </source>
</evidence>
<name>A0A7W4LJX5_9GAMM</name>
<dbReference type="Gene3D" id="3.40.50.300">
    <property type="entry name" value="P-loop containing nucleotide triphosphate hydrolases"/>
    <property type="match status" value="1"/>
</dbReference>
<keyword evidence="2" id="KW-1185">Reference proteome</keyword>
<dbReference type="RefSeq" id="WP_183087937.1">
    <property type="nucleotide sequence ID" value="NZ_JACJUD010000001.1"/>
</dbReference>